<accession>A0A9W3BBX5</accession>
<feature type="transmembrane region" description="Helical" evidence="1">
    <location>
        <begin position="63"/>
        <end position="80"/>
    </location>
</feature>
<dbReference type="PANTHER" id="PTHR47229:SF1">
    <property type="entry name" value="TRANSMEMBRANE PROTEIN 141"/>
    <property type="match status" value="1"/>
</dbReference>
<dbReference type="OMA" id="CQSNAFM"/>
<keyword evidence="1" id="KW-0812">Transmembrane</keyword>
<sequence length="114" mass="12831">MSSTSPRGEEGLIEKFPHYKTYKACQSQALMSSSFALLMASMCSYLAMNAFNQRFKPNINKNWLVAGPVLFGVLSAYVVVQHKTTNCQNMWMAMEEKHSVLTPASERAAMREKT</sequence>
<dbReference type="OrthoDB" id="10056589at2759"/>
<organism evidence="2 3">
    <name type="scientific">Biomphalaria glabrata</name>
    <name type="common">Bloodfluke planorb</name>
    <name type="synonym">Freshwater snail</name>
    <dbReference type="NCBI Taxonomy" id="6526"/>
    <lineage>
        <taxon>Eukaryota</taxon>
        <taxon>Metazoa</taxon>
        <taxon>Spiralia</taxon>
        <taxon>Lophotrochozoa</taxon>
        <taxon>Mollusca</taxon>
        <taxon>Gastropoda</taxon>
        <taxon>Heterobranchia</taxon>
        <taxon>Euthyneura</taxon>
        <taxon>Panpulmonata</taxon>
        <taxon>Hygrophila</taxon>
        <taxon>Lymnaeoidea</taxon>
        <taxon>Planorbidae</taxon>
        <taxon>Biomphalaria</taxon>
    </lineage>
</organism>
<dbReference type="RefSeq" id="XP_055897089.1">
    <property type="nucleotide sequence ID" value="XM_056041114.1"/>
</dbReference>
<gene>
    <name evidence="3" type="primary">LOC106071034</name>
</gene>
<keyword evidence="1" id="KW-1133">Transmembrane helix</keyword>
<dbReference type="PANTHER" id="PTHR47229">
    <property type="entry name" value="TRANSMEMBRANE PROTEIN 141"/>
    <property type="match status" value="1"/>
</dbReference>
<dbReference type="InterPro" id="IPR026788">
    <property type="entry name" value="Tmem141"/>
</dbReference>
<dbReference type="Pfam" id="PF15110">
    <property type="entry name" value="TMEM141"/>
    <property type="match status" value="1"/>
</dbReference>
<protein>
    <submittedName>
        <fullName evidence="3">Uncharacterized protein LOC106071034 isoform X1</fullName>
    </submittedName>
</protein>
<evidence type="ECO:0000256" key="1">
    <source>
        <dbReference type="SAM" id="Phobius"/>
    </source>
</evidence>
<keyword evidence="2" id="KW-1185">Reference proteome</keyword>
<name>A0A9W3BBX5_BIOGL</name>
<evidence type="ECO:0000313" key="2">
    <source>
        <dbReference type="Proteomes" id="UP001165740"/>
    </source>
</evidence>
<dbReference type="Proteomes" id="UP001165740">
    <property type="component" value="Chromosome 9"/>
</dbReference>
<proteinExistence type="predicted"/>
<reference evidence="3" key="1">
    <citation type="submission" date="2025-08" db="UniProtKB">
        <authorList>
            <consortium name="RefSeq"/>
        </authorList>
    </citation>
    <scope>IDENTIFICATION</scope>
</reference>
<feature type="transmembrane region" description="Helical" evidence="1">
    <location>
        <begin position="29"/>
        <end position="51"/>
    </location>
</feature>
<evidence type="ECO:0000313" key="3">
    <source>
        <dbReference type="RefSeq" id="XP_055897089.1"/>
    </source>
</evidence>
<dbReference type="AlphaFoldDB" id="A0A9W3BBX5"/>
<dbReference type="GeneID" id="106071034"/>
<keyword evidence="1" id="KW-0472">Membrane</keyword>
<dbReference type="InterPro" id="IPR038259">
    <property type="entry name" value="Tmem141_sf"/>
</dbReference>
<dbReference type="Gene3D" id="1.10.3350.20">
    <property type="entry name" value="Tmem141 protein family"/>
    <property type="match status" value="1"/>
</dbReference>